<evidence type="ECO:0000313" key="8">
    <source>
        <dbReference type="Proteomes" id="UP000604046"/>
    </source>
</evidence>
<dbReference type="EMBL" id="CAJNDS010002258">
    <property type="protein sequence ID" value="CAE7396696.1"/>
    <property type="molecule type" value="Genomic_DNA"/>
</dbReference>
<keyword evidence="5 6" id="KW-0472">Membrane</keyword>
<dbReference type="Pfam" id="PF07857">
    <property type="entry name" value="TMEM144"/>
    <property type="match status" value="1"/>
</dbReference>
<dbReference type="InterPro" id="IPR010651">
    <property type="entry name" value="Sugar_transport"/>
</dbReference>
<evidence type="ECO:0000256" key="1">
    <source>
        <dbReference type="ARBA" id="ARBA00004141"/>
    </source>
</evidence>
<dbReference type="PANTHER" id="PTHR16119">
    <property type="entry name" value="TRANSMEMBRANE PROTEIN 144"/>
    <property type="match status" value="1"/>
</dbReference>
<accession>A0A812QP17</accession>
<dbReference type="AlphaFoldDB" id="A0A812QP17"/>
<dbReference type="PANTHER" id="PTHR16119:SF17">
    <property type="entry name" value="TRANSMEMBRANE PROTEIN 144"/>
    <property type="match status" value="1"/>
</dbReference>
<dbReference type="GO" id="GO:0015144">
    <property type="term" value="F:carbohydrate transmembrane transporter activity"/>
    <property type="evidence" value="ECO:0007669"/>
    <property type="project" value="InterPro"/>
</dbReference>
<organism evidence="7 8">
    <name type="scientific">Symbiodinium natans</name>
    <dbReference type="NCBI Taxonomy" id="878477"/>
    <lineage>
        <taxon>Eukaryota</taxon>
        <taxon>Sar</taxon>
        <taxon>Alveolata</taxon>
        <taxon>Dinophyceae</taxon>
        <taxon>Suessiales</taxon>
        <taxon>Symbiodiniaceae</taxon>
        <taxon>Symbiodinium</taxon>
    </lineage>
</organism>
<feature type="transmembrane region" description="Helical" evidence="6">
    <location>
        <begin position="156"/>
        <end position="174"/>
    </location>
</feature>
<dbReference type="InterPro" id="IPR012435">
    <property type="entry name" value="TMEM144"/>
</dbReference>
<comment type="caution">
    <text evidence="7">The sequence shown here is derived from an EMBL/GenBank/DDBJ whole genome shotgun (WGS) entry which is preliminary data.</text>
</comment>
<proteinExistence type="inferred from homology"/>
<feature type="transmembrane region" description="Helical" evidence="6">
    <location>
        <begin position="42"/>
        <end position="63"/>
    </location>
</feature>
<evidence type="ECO:0000256" key="4">
    <source>
        <dbReference type="ARBA" id="ARBA00022989"/>
    </source>
</evidence>
<protein>
    <submittedName>
        <fullName evidence="7">Uncharacterized protein</fullName>
    </submittedName>
</protein>
<dbReference type="OrthoDB" id="426527at2759"/>
<evidence type="ECO:0000256" key="6">
    <source>
        <dbReference type="SAM" id="Phobius"/>
    </source>
</evidence>
<dbReference type="GO" id="GO:0016020">
    <property type="term" value="C:membrane"/>
    <property type="evidence" value="ECO:0007669"/>
    <property type="project" value="UniProtKB-SubCell"/>
</dbReference>
<name>A0A812QP17_9DINO</name>
<gene>
    <name evidence="7" type="ORF">SNAT2548_LOCUS21595</name>
</gene>
<evidence type="ECO:0000313" key="7">
    <source>
        <dbReference type="EMBL" id="CAE7396696.1"/>
    </source>
</evidence>
<reference evidence="7" key="1">
    <citation type="submission" date="2021-02" db="EMBL/GenBank/DDBJ databases">
        <authorList>
            <person name="Dougan E. K."/>
            <person name="Rhodes N."/>
            <person name="Thang M."/>
            <person name="Chan C."/>
        </authorList>
    </citation>
    <scope>NUCLEOTIDE SEQUENCE</scope>
</reference>
<comment type="similarity">
    <text evidence="2">Belongs to the TMEM144 family.</text>
</comment>
<comment type="subcellular location">
    <subcellularLocation>
        <location evidence="1">Membrane</location>
        <topology evidence="1">Multi-pass membrane protein</topology>
    </subcellularLocation>
</comment>
<keyword evidence="4 6" id="KW-1133">Transmembrane helix</keyword>
<keyword evidence="3 6" id="KW-0812">Transmembrane</keyword>
<dbReference type="Proteomes" id="UP000604046">
    <property type="component" value="Unassembled WGS sequence"/>
</dbReference>
<evidence type="ECO:0000256" key="5">
    <source>
        <dbReference type="ARBA" id="ARBA00023136"/>
    </source>
</evidence>
<feature type="transmembrane region" description="Helical" evidence="6">
    <location>
        <begin position="84"/>
        <end position="104"/>
    </location>
</feature>
<evidence type="ECO:0000256" key="3">
    <source>
        <dbReference type="ARBA" id="ARBA00022692"/>
    </source>
</evidence>
<keyword evidence="8" id="KW-1185">Reference proteome</keyword>
<sequence>MSLGILIVGLVLGFTQHEPLAFEPLAAVGGVIFTLGNLLCPLVIQLIGLGLGLTIWDLSNMLMGWVTGRFGLFGVDKEISARPIFNYSGLALACVSLVFMYLAARFDRKPKEASADVEDVEDVEDVVAPDESKVAAQEKQAGPAAAGLESESPMRLVMGSAMAVLAGILFGTMFDLPQDLMQGKFGQSLCSGLRVQPLPGDLCRSSCGVAHLHHGSAEEELRPLEACTPGHVLGHDLGRWHGCLV</sequence>
<evidence type="ECO:0000256" key="2">
    <source>
        <dbReference type="ARBA" id="ARBA00005731"/>
    </source>
</evidence>